<dbReference type="EMBL" id="CP014844">
    <property type="protein sequence ID" value="AMR79651.1"/>
    <property type="molecule type" value="Genomic_DNA"/>
</dbReference>
<proteinExistence type="predicted"/>
<sequence>MSFSTDTPAFTLHRGTRPLLVSMPHVGTHLPASVSQRLTAEARTVPDTDWHLERLYDFARELGASVLAATHSRYVVDLNRPPDNANLYPGQDTTGLCPVDTFDKTPLYADGNGPDDAEIAARRDAIWRPYHQALAGELARLKAAHGTVALWDAHSIRSVLPRFFDGKLPDFNLGTANGDSCDAALAGQLLEQASAVPGHTAVLNGRFKGGYITRQYGKPADGVHAVQLELSQCAYMSEVYPFAYDEARATALQPALRGMLATVLEFVESR</sequence>
<dbReference type="NCBIfam" id="TIGR02017">
    <property type="entry name" value="hutG_amidohyd"/>
    <property type="match status" value="1"/>
</dbReference>
<dbReference type="InterPro" id="IPR007709">
    <property type="entry name" value="N-FG_amidohydro"/>
</dbReference>
<name>A0A142JNI9_9BURK</name>
<dbReference type="Gene3D" id="3.40.630.40">
    <property type="entry name" value="Zn-dependent exopeptidases"/>
    <property type="match status" value="1"/>
</dbReference>
<evidence type="ECO:0000313" key="2">
    <source>
        <dbReference type="Proteomes" id="UP000075238"/>
    </source>
</evidence>
<dbReference type="KEGG" id="cnan:A2G96_18915"/>
<accession>A0A142JNI9</accession>
<gene>
    <name evidence="1" type="ORF">A2G96_18915</name>
</gene>
<dbReference type="AlphaFoldDB" id="A0A142JNI9"/>
<dbReference type="InterPro" id="IPR010247">
    <property type="entry name" value="HutG_amidohyd"/>
</dbReference>
<dbReference type="OrthoDB" id="8716700at2"/>
<dbReference type="Pfam" id="PF05013">
    <property type="entry name" value="FGase"/>
    <property type="match status" value="1"/>
</dbReference>
<evidence type="ECO:0000313" key="1">
    <source>
        <dbReference type="EMBL" id="AMR79651.1"/>
    </source>
</evidence>
<dbReference type="SUPFAM" id="SSF53187">
    <property type="entry name" value="Zn-dependent exopeptidases"/>
    <property type="match status" value="1"/>
</dbReference>
<protein>
    <submittedName>
        <fullName evidence="1">N-formylglutamate deformylase</fullName>
    </submittedName>
</protein>
<dbReference type="Proteomes" id="UP000075238">
    <property type="component" value="Chromosome 1"/>
</dbReference>
<reference evidence="1 2" key="1">
    <citation type="submission" date="2016-03" db="EMBL/GenBank/DDBJ databases">
        <title>Complete genome sequence of a novel chlorpyrifos degrading bacterium, Cupriavidus nantongensis sp. X1.</title>
        <authorList>
            <person name="Fang L."/>
        </authorList>
    </citation>
    <scope>NUCLEOTIDE SEQUENCE [LARGE SCALE GENOMIC DNA]</scope>
    <source>
        <strain evidence="1 2">X1</strain>
    </source>
</reference>
<organism evidence="1 2">
    <name type="scientific">Cupriavidus nantongensis</name>
    <dbReference type="NCBI Taxonomy" id="1796606"/>
    <lineage>
        <taxon>Bacteria</taxon>
        <taxon>Pseudomonadati</taxon>
        <taxon>Pseudomonadota</taxon>
        <taxon>Betaproteobacteria</taxon>
        <taxon>Burkholderiales</taxon>
        <taxon>Burkholderiaceae</taxon>
        <taxon>Cupriavidus</taxon>
    </lineage>
</organism>
<keyword evidence="2" id="KW-1185">Reference proteome</keyword>
<dbReference type="STRING" id="1796606.A2G96_18915"/>
<dbReference type="RefSeq" id="WP_062801603.1">
    <property type="nucleotide sequence ID" value="NZ_CP014844.1"/>
</dbReference>